<evidence type="ECO:0000313" key="2">
    <source>
        <dbReference type="EMBL" id="EIT71231.1"/>
    </source>
</evidence>
<dbReference type="AlphaFoldDB" id="I8I4N7"/>
<accession>I8I4N7</accession>
<evidence type="ECO:0000256" key="1">
    <source>
        <dbReference type="SAM" id="SignalP"/>
    </source>
</evidence>
<evidence type="ECO:0008006" key="4">
    <source>
        <dbReference type="Google" id="ProtNLM"/>
    </source>
</evidence>
<dbReference type="SUPFAM" id="SSF47175">
    <property type="entry name" value="Cytochromes"/>
    <property type="match status" value="1"/>
</dbReference>
<keyword evidence="3" id="KW-1185">Reference proteome</keyword>
<dbReference type="EMBL" id="AKGD01000001">
    <property type="protein sequence ID" value="EIT71231.1"/>
    <property type="molecule type" value="Genomic_DNA"/>
</dbReference>
<dbReference type="GO" id="GO:0005506">
    <property type="term" value="F:iron ion binding"/>
    <property type="evidence" value="ECO:0007669"/>
    <property type="project" value="InterPro"/>
</dbReference>
<protein>
    <recommendedName>
        <fullName evidence="4">Cytochrome c</fullName>
    </recommendedName>
</protein>
<evidence type="ECO:0000313" key="3">
    <source>
        <dbReference type="Proteomes" id="UP000003704"/>
    </source>
</evidence>
<dbReference type="Proteomes" id="UP000003704">
    <property type="component" value="Unassembled WGS sequence"/>
</dbReference>
<reference evidence="2 3" key="1">
    <citation type="journal article" date="2012" name="J. Bacteriol.">
        <title>Genome Sequence of n-Alkane-Degrading Hydrocarboniphaga effusa Strain AP103T (ATCC BAA-332T).</title>
        <authorList>
            <person name="Chang H.K."/>
            <person name="Zylstra G.J."/>
            <person name="Chae J.C."/>
        </authorList>
    </citation>
    <scope>NUCLEOTIDE SEQUENCE [LARGE SCALE GENOMIC DNA]</scope>
    <source>
        <strain evidence="2 3">AP103</strain>
    </source>
</reference>
<comment type="caution">
    <text evidence="2">The sequence shown here is derived from an EMBL/GenBank/DDBJ whole genome shotgun (WGS) entry which is preliminary data.</text>
</comment>
<keyword evidence="1" id="KW-0732">Signal</keyword>
<dbReference type="STRING" id="1172194.WQQ_13680"/>
<sequence length="133" mass="14825">MRSVWKWSVWLSLIVSSVSPALAVELEGFDKDVMQAMDDAFKDLEPVIGARNTEAAISDVQVLLEGYQWTGDYFKARTDTPDAVQWNAEGHALLESVLASLNRQDFEKAAESARATAKNCKACHEVYKKSLSR</sequence>
<dbReference type="GO" id="GO:0022900">
    <property type="term" value="P:electron transport chain"/>
    <property type="evidence" value="ECO:0007669"/>
    <property type="project" value="InterPro"/>
</dbReference>
<feature type="signal peptide" evidence="1">
    <location>
        <begin position="1"/>
        <end position="23"/>
    </location>
</feature>
<proteinExistence type="predicted"/>
<feature type="chain" id="PRO_5003713424" description="Cytochrome c" evidence="1">
    <location>
        <begin position="24"/>
        <end position="133"/>
    </location>
</feature>
<organism evidence="2 3">
    <name type="scientific">Hydrocarboniphaga effusa AP103</name>
    <dbReference type="NCBI Taxonomy" id="1172194"/>
    <lineage>
        <taxon>Bacteria</taxon>
        <taxon>Pseudomonadati</taxon>
        <taxon>Pseudomonadota</taxon>
        <taxon>Gammaproteobacteria</taxon>
        <taxon>Nevskiales</taxon>
        <taxon>Nevskiaceae</taxon>
        <taxon>Hydrocarboniphaga</taxon>
    </lineage>
</organism>
<dbReference type="GO" id="GO:0020037">
    <property type="term" value="F:heme binding"/>
    <property type="evidence" value="ECO:0007669"/>
    <property type="project" value="InterPro"/>
</dbReference>
<gene>
    <name evidence="2" type="ORF">WQQ_13680</name>
</gene>
<name>I8I4N7_9GAMM</name>
<dbReference type="GO" id="GO:0009055">
    <property type="term" value="F:electron transfer activity"/>
    <property type="evidence" value="ECO:0007669"/>
    <property type="project" value="InterPro"/>
</dbReference>
<dbReference type="InterPro" id="IPR010980">
    <property type="entry name" value="Cyt_c/b562"/>
</dbReference>